<reference evidence="1 2" key="1">
    <citation type="submission" date="2016-03" db="EMBL/GenBank/DDBJ databases">
        <title>Genome Sequence and Comparative Pathogenic Determinants of Uropathogenic Escherichia coli O25b:H4, a Clinical Isolate from Saudi Arabia.</title>
        <authorList>
            <person name="Alyamani E.A.J."/>
            <person name="Khiyami M.A."/>
            <person name="Booq R.Y."/>
            <person name="Bahwerth F.S."/>
            <person name="Vaisvil B."/>
            <person name="Schmitt D.P."/>
            <person name="Kapatral V."/>
        </authorList>
    </citation>
    <scope>NUCLEOTIDE SEQUENCE [LARGE SCALE GENOMIC DNA]</scope>
    <source>
        <strain evidence="1 2">O25b:H4</strain>
    </source>
</reference>
<dbReference type="EMBL" id="CP015085">
    <property type="protein sequence ID" value="ANK02149.1"/>
    <property type="molecule type" value="Genomic_DNA"/>
</dbReference>
<dbReference type="Proteomes" id="UP000183316">
    <property type="component" value="Chromosome"/>
</dbReference>
<proteinExistence type="predicted"/>
<protein>
    <submittedName>
        <fullName evidence="1">Uncharacterized protein</fullName>
    </submittedName>
</protein>
<name>A0A192C993_ECO25</name>
<organism evidence="1 2">
    <name type="scientific">Escherichia coli O25b:H4</name>
    <dbReference type="NCBI Taxonomy" id="941280"/>
    <lineage>
        <taxon>Bacteria</taxon>
        <taxon>Pseudomonadati</taxon>
        <taxon>Pseudomonadota</taxon>
        <taxon>Gammaproteobacteria</taxon>
        <taxon>Enterobacterales</taxon>
        <taxon>Enterobacteriaceae</taxon>
        <taxon>Escherichia</taxon>
    </lineage>
</organism>
<evidence type="ECO:0000313" key="2">
    <source>
        <dbReference type="Proteomes" id="UP000183316"/>
    </source>
</evidence>
<dbReference type="AlphaFoldDB" id="A0A192C993"/>
<gene>
    <name evidence="1" type="ORF">WLH_00888</name>
</gene>
<accession>A0A192C993</accession>
<evidence type="ECO:0000313" key="1">
    <source>
        <dbReference type="EMBL" id="ANK02149.1"/>
    </source>
</evidence>
<sequence>MTYMICGRVSGVPDVRRYYCILPQGWFSAASPVVIRHQL</sequence>